<dbReference type="InterPro" id="IPR003879">
    <property type="entry name" value="Butyrophylin_SPRY"/>
</dbReference>
<evidence type="ECO:0000259" key="8">
    <source>
        <dbReference type="PROSITE" id="PS50089"/>
    </source>
</evidence>
<dbReference type="OrthoDB" id="6105938at2759"/>
<organism evidence="11">
    <name type="scientific">Stegastes partitus</name>
    <name type="common">bicolor damselfish</name>
    <dbReference type="NCBI Taxonomy" id="144197"/>
    <lineage>
        <taxon>Eukaryota</taxon>
        <taxon>Metazoa</taxon>
        <taxon>Chordata</taxon>
        <taxon>Craniata</taxon>
        <taxon>Vertebrata</taxon>
        <taxon>Euteleostomi</taxon>
        <taxon>Actinopterygii</taxon>
        <taxon>Neopterygii</taxon>
        <taxon>Teleostei</taxon>
        <taxon>Neoteleostei</taxon>
        <taxon>Acanthomorphata</taxon>
        <taxon>Ovalentaria</taxon>
        <taxon>Pomacentridae</taxon>
        <taxon>Stegastes</taxon>
    </lineage>
</organism>
<dbReference type="InterPro" id="IPR043136">
    <property type="entry name" value="B30.2/SPRY_sf"/>
</dbReference>
<dbReference type="SMART" id="SM00184">
    <property type="entry name" value="RING"/>
    <property type="match status" value="1"/>
</dbReference>
<dbReference type="Pfam" id="PF00643">
    <property type="entry name" value="zf-B_box"/>
    <property type="match status" value="1"/>
</dbReference>
<dbReference type="RefSeq" id="XP_008277940.1">
    <property type="nucleotide sequence ID" value="XM_008279718.1"/>
</dbReference>
<protein>
    <submittedName>
        <fullName evidence="11 13">E3 ubiquitin-protein ligase TRIM39-like</fullName>
    </submittedName>
</protein>
<dbReference type="GO" id="GO:0008270">
    <property type="term" value="F:zinc ion binding"/>
    <property type="evidence" value="ECO:0007669"/>
    <property type="project" value="UniProtKB-KW"/>
</dbReference>
<dbReference type="Gene3D" id="4.10.830.40">
    <property type="match status" value="1"/>
</dbReference>
<dbReference type="PROSITE" id="PS00518">
    <property type="entry name" value="ZF_RING_1"/>
    <property type="match status" value="1"/>
</dbReference>
<reference evidence="13" key="2">
    <citation type="submission" date="2025-04" db="UniProtKB">
        <authorList>
            <consortium name="RefSeq"/>
        </authorList>
    </citation>
    <scope>IDENTIFICATION</scope>
</reference>
<dbReference type="InterPro" id="IPR051051">
    <property type="entry name" value="E3_ubiq-ligase_TRIM/RNF"/>
</dbReference>
<evidence type="ECO:0000259" key="10">
    <source>
        <dbReference type="PROSITE" id="PS50188"/>
    </source>
</evidence>
<dbReference type="GeneTree" id="ENSGT01040000240385"/>
<dbReference type="InterPro" id="IPR013083">
    <property type="entry name" value="Znf_RING/FYVE/PHD"/>
</dbReference>
<dbReference type="InterPro" id="IPR013320">
    <property type="entry name" value="ConA-like_dom_sf"/>
</dbReference>
<dbReference type="Ensembl" id="ENSSPAT00000017488.1">
    <property type="protein sequence ID" value="ENSSPAP00000017222.1"/>
    <property type="gene ID" value="ENSSPAG00000012996.1"/>
</dbReference>
<evidence type="ECO:0000313" key="11">
    <source>
        <dbReference type="Ensembl" id="ENSSPAP00000017222.1"/>
    </source>
</evidence>
<dbReference type="GeneID" id="103355803"/>
<dbReference type="InterPro" id="IPR027370">
    <property type="entry name" value="Znf-RING_euk"/>
</dbReference>
<feature type="coiled-coil region" evidence="7">
    <location>
        <begin position="258"/>
        <end position="295"/>
    </location>
</feature>
<dbReference type="PROSITE" id="PS50119">
    <property type="entry name" value="ZF_BBOX"/>
    <property type="match status" value="1"/>
</dbReference>
<dbReference type="Pfam" id="PF00622">
    <property type="entry name" value="SPRY"/>
    <property type="match status" value="1"/>
</dbReference>
<dbReference type="GO" id="GO:0045087">
    <property type="term" value="P:innate immune response"/>
    <property type="evidence" value="ECO:0007669"/>
    <property type="project" value="UniProtKB-KW"/>
</dbReference>
<dbReference type="SUPFAM" id="SSF57845">
    <property type="entry name" value="B-box zinc-binding domain"/>
    <property type="match status" value="1"/>
</dbReference>
<accession>A0A3B5AUM0</accession>
<dbReference type="SUPFAM" id="SSF57850">
    <property type="entry name" value="RING/U-box"/>
    <property type="match status" value="1"/>
</dbReference>
<dbReference type="Pfam" id="PF25600">
    <property type="entry name" value="TRIM_CC"/>
    <property type="match status" value="1"/>
</dbReference>
<dbReference type="STRING" id="144197.ENSSPAP00000017222"/>
<sequence length="558" mass="64096">MSAVSVLAALPEDHFQCSICLNVFTDPVTTPCGHNFCKTCLSQHWDNSELCHCPVCNKRFYVKPECSTNTVIAEISAQIKRRKVETLENADAPWKVKCDVCRELKLKALKSCLVCLTSYCEAHLEPHLTAPPLMRHKLIEPVENLDKRMCKKHEKILEFFCRDEQVCICLLCCETDHKDHKTVPVEDEAPLQKENIESKKATVKLMIEDRMKKIEEFKYSSAMCKDKTDKEIESSDALFSSLMNKVEDMQTKLKSNINEKLRKSQEKDEAIIRELHEEITQLQRKHSELEELSQNEDHLQLLQTFQALSSISDTKRWSTIKVYSDLCVHTLRRAVSHLVHAFKAELKTLTEIELTKIRQYKESISFNPSTAGSNLVVIEYGSRLKYYGNASPSSSDDSDRFSYPMAFGKKGFTSGRHYWEVQVGLRTNWDVGVAKATVDRSGRAALTKKNGFFAIGKRWRAYLAHCNESKELHLHPRPRYIGVYLDYDGGRVSFFDVSEKLHIFSFTGESFTHKLFPYFYLYSKAKKPESLHICHIWGPELSSVSLIPSNKPNNNQTV</sequence>
<dbReference type="Proteomes" id="UP000694891">
    <property type="component" value="Unplaced"/>
</dbReference>
<dbReference type="PROSITE" id="PS50089">
    <property type="entry name" value="ZF_RING_2"/>
    <property type="match status" value="1"/>
</dbReference>
<dbReference type="PANTHER" id="PTHR25465:SF32">
    <property type="entry name" value="BLOODTHIRSTY-RELATED GENE FAMILY, MEMBER 16 ISOFORM X1-RELATED"/>
    <property type="match status" value="1"/>
</dbReference>
<keyword evidence="12" id="KW-1185">Reference proteome</keyword>
<feature type="domain" description="B30.2/SPRY" evidence="10">
    <location>
        <begin position="344"/>
        <end position="540"/>
    </location>
</feature>
<evidence type="ECO:0000256" key="5">
    <source>
        <dbReference type="ARBA" id="ARBA00022859"/>
    </source>
</evidence>
<name>A0A3B5AUM0_9TELE</name>
<evidence type="ECO:0000256" key="1">
    <source>
        <dbReference type="ARBA" id="ARBA00022588"/>
    </source>
</evidence>
<dbReference type="PANTHER" id="PTHR25465">
    <property type="entry name" value="B-BOX DOMAIN CONTAINING"/>
    <property type="match status" value="1"/>
</dbReference>
<dbReference type="Gene3D" id="3.30.40.10">
    <property type="entry name" value="Zinc/RING finger domain, C3HC4 (zinc finger)"/>
    <property type="match status" value="1"/>
</dbReference>
<dbReference type="CDD" id="cd19769">
    <property type="entry name" value="Bbox2_TRIM16-like"/>
    <property type="match status" value="1"/>
</dbReference>
<gene>
    <name evidence="13" type="primary">LOC103355803</name>
</gene>
<evidence type="ECO:0000256" key="7">
    <source>
        <dbReference type="SAM" id="Coils"/>
    </source>
</evidence>
<reference evidence="11" key="1">
    <citation type="submission" date="2023-09" db="UniProtKB">
        <authorList>
            <consortium name="Ensembl"/>
        </authorList>
    </citation>
    <scope>IDENTIFICATION</scope>
</reference>
<evidence type="ECO:0000256" key="3">
    <source>
        <dbReference type="ARBA" id="ARBA00022771"/>
    </source>
</evidence>
<dbReference type="Gene3D" id="2.60.120.920">
    <property type="match status" value="1"/>
</dbReference>
<dbReference type="Gene3D" id="3.30.160.60">
    <property type="entry name" value="Classic Zinc Finger"/>
    <property type="match status" value="1"/>
</dbReference>
<keyword evidence="7" id="KW-0175">Coiled coil</keyword>
<dbReference type="SUPFAM" id="SSF49899">
    <property type="entry name" value="Concanavalin A-like lectins/glucanases"/>
    <property type="match status" value="1"/>
</dbReference>
<dbReference type="AlphaFoldDB" id="A0A3B5AUM0"/>
<keyword evidence="3 6" id="KW-0863">Zinc-finger</keyword>
<feature type="domain" description="B box-type" evidence="9">
    <location>
        <begin position="145"/>
        <end position="185"/>
    </location>
</feature>
<dbReference type="Pfam" id="PF13445">
    <property type="entry name" value="zf-RING_UBOX"/>
    <property type="match status" value="1"/>
</dbReference>
<evidence type="ECO:0000259" key="9">
    <source>
        <dbReference type="PROSITE" id="PS50119"/>
    </source>
</evidence>
<dbReference type="InterPro" id="IPR001870">
    <property type="entry name" value="B30.2/SPRY"/>
</dbReference>
<evidence type="ECO:0000256" key="6">
    <source>
        <dbReference type="PROSITE-ProRule" id="PRU00024"/>
    </source>
</evidence>
<evidence type="ECO:0000313" key="12">
    <source>
        <dbReference type="Proteomes" id="UP000694891"/>
    </source>
</evidence>
<dbReference type="SMART" id="SM00449">
    <property type="entry name" value="SPRY"/>
    <property type="match status" value="1"/>
</dbReference>
<dbReference type="PRINTS" id="PR01407">
    <property type="entry name" value="BUTYPHLNCDUF"/>
</dbReference>
<dbReference type="SMART" id="SM00336">
    <property type="entry name" value="BBOX"/>
    <property type="match status" value="1"/>
</dbReference>
<keyword evidence="1" id="KW-0399">Innate immunity</keyword>
<evidence type="ECO:0000256" key="2">
    <source>
        <dbReference type="ARBA" id="ARBA00022723"/>
    </source>
</evidence>
<keyword evidence="5" id="KW-0391">Immunity</keyword>
<dbReference type="FunFam" id="2.60.120.920:FF:000004">
    <property type="entry name" value="Butyrophilin subfamily 1 member A1"/>
    <property type="match status" value="1"/>
</dbReference>
<dbReference type="InterPro" id="IPR001841">
    <property type="entry name" value="Znf_RING"/>
</dbReference>
<dbReference type="InterPro" id="IPR000315">
    <property type="entry name" value="Znf_B-box"/>
</dbReference>
<dbReference type="PROSITE" id="PS50188">
    <property type="entry name" value="B302_SPRY"/>
    <property type="match status" value="1"/>
</dbReference>
<keyword evidence="2" id="KW-0479">Metal-binding</keyword>
<dbReference type="InterPro" id="IPR058030">
    <property type="entry name" value="TRIM8/14/16/25/29/45/65_CC"/>
</dbReference>
<evidence type="ECO:0000256" key="4">
    <source>
        <dbReference type="ARBA" id="ARBA00022833"/>
    </source>
</evidence>
<feature type="domain" description="RING-type" evidence="8">
    <location>
        <begin position="17"/>
        <end position="57"/>
    </location>
</feature>
<evidence type="ECO:0000313" key="13">
    <source>
        <dbReference type="RefSeq" id="XP_008277940.1"/>
    </source>
</evidence>
<dbReference type="InterPro" id="IPR003877">
    <property type="entry name" value="SPRY_dom"/>
</dbReference>
<keyword evidence="4" id="KW-0862">Zinc</keyword>
<proteinExistence type="predicted"/>
<dbReference type="InterPro" id="IPR017907">
    <property type="entry name" value="Znf_RING_CS"/>
</dbReference>